<dbReference type="PROSITE" id="PS51257">
    <property type="entry name" value="PROKAR_LIPOPROTEIN"/>
    <property type="match status" value="1"/>
</dbReference>
<name>A0A0C1QA82_9GAMM</name>
<feature type="signal peptide" evidence="1">
    <location>
        <begin position="1"/>
        <end position="19"/>
    </location>
</feature>
<dbReference type="Pfam" id="PF11205">
    <property type="entry name" value="DUF2987"/>
    <property type="match status" value="1"/>
</dbReference>
<accession>A0A0C1QA82</accession>
<proteinExistence type="predicted"/>
<dbReference type="AlphaFoldDB" id="A0A0C1QA82"/>
<dbReference type="EMBL" id="JWIC01000005">
    <property type="protein sequence ID" value="KID57556.1"/>
    <property type="molecule type" value="Genomic_DNA"/>
</dbReference>
<sequence>MKNRILPLLLLSSSFGCFAEEFVASYEGFYDRLKVVKKGDFEFARVNFYLVEGESKQPCTIAEGNIVTEQASMSLHYTEKAQLMLPIDEKLDKDKAVVVVKPETATYCEIKIQIESAHFENQHLTKQKLYQLHTEFETLLSDLSGVFVGKLLSFMLPEQKGVTVEFANNVALSGEGVSCELNRCRFHVSDSWENDNTRFNVLSDLISVKPWIEK</sequence>
<dbReference type="OrthoDB" id="6402179at2"/>
<evidence type="ECO:0000313" key="2">
    <source>
        <dbReference type="EMBL" id="KID57556.1"/>
    </source>
</evidence>
<dbReference type="RefSeq" id="WP_039609327.1">
    <property type="nucleotide sequence ID" value="NZ_JWIC01000005.1"/>
</dbReference>
<feature type="chain" id="PRO_5002155103" description="DUF2987 domain-containing protein" evidence="1">
    <location>
        <begin position="20"/>
        <end position="214"/>
    </location>
</feature>
<dbReference type="Proteomes" id="UP000031327">
    <property type="component" value="Unassembled WGS sequence"/>
</dbReference>
<organism evidence="2 3">
    <name type="scientific">Pseudoalteromonas luteoviolacea</name>
    <dbReference type="NCBI Taxonomy" id="43657"/>
    <lineage>
        <taxon>Bacteria</taxon>
        <taxon>Pseudomonadati</taxon>
        <taxon>Pseudomonadota</taxon>
        <taxon>Gammaproteobacteria</taxon>
        <taxon>Alteromonadales</taxon>
        <taxon>Pseudoalteromonadaceae</taxon>
        <taxon>Pseudoalteromonas</taxon>
    </lineage>
</organism>
<evidence type="ECO:0008006" key="4">
    <source>
        <dbReference type="Google" id="ProtNLM"/>
    </source>
</evidence>
<gene>
    <name evidence="2" type="ORF">JF50_10245</name>
</gene>
<evidence type="ECO:0000256" key="1">
    <source>
        <dbReference type="SAM" id="SignalP"/>
    </source>
</evidence>
<comment type="caution">
    <text evidence="2">The sequence shown here is derived from an EMBL/GenBank/DDBJ whole genome shotgun (WGS) entry which is preliminary data.</text>
</comment>
<reference evidence="2 3" key="1">
    <citation type="submission" date="2014-12" db="EMBL/GenBank/DDBJ databases">
        <title>Draft Genome Sequence of Pseudoalteromonas luteoviolacea HI1.</title>
        <authorList>
            <person name="Asahina A.Y."/>
            <person name="Hadfield M.G."/>
        </authorList>
    </citation>
    <scope>NUCLEOTIDE SEQUENCE [LARGE SCALE GENOMIC DNA]</scope>
    <source>
        <strain evidence="2 3">HI1</strain>
    </source>
</reference>
<protein>
    <recommendedName>
        <fullName evidence="4">DUF2987 domain-containing protein</fullName>
    </recommendedName>
</protein>
<evidence type="ECO:0000313" key="3">
    <source>
        <dbReference type="Proteomes" id="UP000031327"/>
    </source>
</evidence>
<keyword evidence="1" id="KW-0732">Signal</keyword>
<dbReference type="InterPro" id="IPR021370">
    <property type="entry name" value="DUF2987"/>
</dbReference>